<evidence type="ECO:0000256" key="1">
    <source>
        <dbReference type="ARBA" id="ARBA00022729"/>
    </source>
</evidence>
<dbReference type="InterPro" id="IPR027385">
    <property type="entry name" value="Beta-barrel_OMP"/>
</dbReference>
<gene>
    <name evidence="4" type="ORF">CWD77_08230</name>
</gene>
<feature type="chain" id="PRO_5014800076" description="Outer membrane protein beta-barrel domain-containing protein" evidence="2">
    <location>
        <begin position="24"/>
        <end position="178"/>
    </location>
</feature>
<feature type="signal peptide" evidence="2">
    <location>
        <begin position="1"/>
        <end position="23"/>
    </location>
</feature>
<dbReference type="Gene3D" id="2.40.160.20">
    <property type="match status" value="1"/>
</dbReference>
<evidence type="ECO:0000256" key="2">
    <source>
        <dbReference type="SAM" id="SignalP"/>
    </source>
</evidence>
<evidence type="ECO:0000313" key="5">
    <source>
        <dbReference type="Proteomes" id="UP000233398"/>
    </source>
</evidence>
<reference evidence="4 5" key="1">
    <citation type="submission" date="2017-11" db="EMBL/GenBank/DDBJ databases">
        <title>Rhodohalobacter 15182 sp. nov., isolated from a salt lake.</title>
        <authorList>
            <person name="Han S."/>
        </authorList>
    </citation>
    <scope>NUCLEOTIDE SEQUENCE [LARGE SCALE GENOMIC DNA]</scope>
    <source>
        <strain evidence="4 5">15182</strain>
    </source>
</reference>
<proteinExistence type="predicted"/>
<evidence type="ECO:0000313" key="4">
    <source>
        <dbReference type="EMBL" id="PKD43545.1"/>
    </source>
</evidence>
<dbReference type="RefSeq" id="WP_101073087.1">
    <property type="nucleotide sequence ID" value="NZ_PISP01000002.1"/>
</dbReference>
<dbReference type="InterPro" id="IPR011250">
    <property type="entry name" value="OMP/PagP_B-barrel"/>
</dbReference>
<comment type="caution">
    <text evidence="4">The sequence shown here is derived from an EMBL/GenBank/DDBJ whole genome shotgun (WGS) entry which is preliminary data.</text>
</comment>
<organism evidence="4 5">
    <name type="scientific">Rhodohalobacter barkolensis</name>
    <dbReference type="NCBI Taxonomy" id="2053187"/>
    <lineage>
        <taxon>Bacteria</taxon>
        <taxon>Pseudomonadati</taxon>
        <taxon>Balneolota</taxon>
        <taxon>Balneolia</taxon>
        <taxon>Balneolales</taxon>
        <taxon>Balneolaceae</taxon>
        <taxon>Rhodohalobacter</taxon>
    </lineage>
</organism>
<evidence type="ECO:0000259" key="3">
    <source>
        <dbReference type="Pfam" id="PF13505"/>
    </source>
</evidence>
<accession>A0A2N0VH67</accession>
<keyword evidence="1 2" id="KW-0732">Signal</keyword>
<feature type="domain" description="Outer membrane protein beta-barrel" evidence="3">
    <location>
        <begin position="29"/>
        <end position="178"/>
    </location>
</feature>
<name>A0A2N0VH67_9BACT</name>
<sequence length="178" mass="19741">MKKLLFAILSIGFLFAFTEQVSAQWSIGASYETRNEDPTNGFGLRVERSILSMVPVVDFNMRAHFSFFNDDAVVTRDDQNFSGDVEAYDFGLALTAGAKLALIKPYIGLGVGSENYSFEGQTNFDETNLFWNGFGGIELALLPMISPFVEYRISNISGSDQINFDNVSRLALGVSLRF</sequence>
<dbReference type="Pfam" id="PF13505">
    <property type="entry name" value="OMP_b-brl"/>
    <property type="match status" value="1"/>
</dbReference>
<keyword evidence="5" id="KW-1185">Reference proteome</keyword>
<dbReference type="Proteomes" id="UP000233398">
    <property type="component" value="Unassembled WGS sequence"/>
</dbReference>
<dbReference type="EMBL" id="PISP01000002">
    <property type="protein sequence ID" value="PKD43545.1"/>
    <property type="molecule type" value="Genomic_DNA"/>
</dbReference>
<dbReference type="AlphaFoldDB" id="A0A2N0VH67"/>
<protein>
    <recommendedName>
        <fullName evidence="3">Outer membrane protein beta-barrel domain-containing protein</fullName>
    </recommendedName>
</protein>
<dbReference type="OrthoDB" id="1524249at2"/>
<dbReference type="SUPFAM" id="SSF56925">
    <property type="entry name" value="OMPA-like"/>
    <property type="match status" value="1"/>
</dbReference>